<gene>
    <name evidence="1" type="ORF">Ctaglu_08100</name>
</gene>
<protein>
    <submittedName>
        <fullName evidence="1">Uncharacterized protein</fullName>
    </submittedName>
</protein>
<keyword evidence="2" id="KW-1185">Reference proteome</keyword>
<evidence type="ECO:0000313" key="1">
    <source>
        <dbReference type="EMBL" id="GCD09187.1"/>
    </source>
</evidence>
<dbReference type="AlphaFoldDB" id="A0A401UI04"/>
<reference evidence="1 2" key="1">
    <citation type="submission" date="2018-11" db="EMBL/GenBank/DDBJ databases">
        <title>Genome sequencing and assembly of Clostridium tagluense strain A121.</title>
        <authorList>
            <person name="Murakami T."/>
            <person name="Segawa T."/>
            <person name="Shcherbakova V.A."/>
            <person name="Mori H."/>
            <person name="Yoshimura Y."/>
        </authorList>
    </citation>
    <scope>NUCLEOTIDE SEQUENCE [LARGE SCALE GENOMIC DNA]</scope>
    <source>
        <strain evidence="1 2">A121</strain>
    </source>
</reference>
<proteinExistence type="predicted"/>
<dbReference type="EMBL" id="BHYK01000004">
    <property type="protein sequence ID" value="GCD09187.1"/>
    <property type="molecule type" value="Genomic_DNA"/>
</dbReference>
<name>A0A401UI04_9CLOT</name>
<sequence>MKPILCVTSDIDNSYNEFGFLSKIKDKRKIKLIGNEYIKELDIKLTSVRLPPNFNKSAYLNNLNYAKKICKCEGVQLSLKTLRPFDYNYFNLFQKRFFAFTVIKSMQLMLRVRNKSLKNCCIVVCDASDMINYNIIVELAKKSKYIVFLSWDLVKARKLADYIIANFGVSPIVTNDESYAIKIADFIVSSADYEFSPGKLVWLLDNSISQAKNNISVNDVSYNVPWNTFEVGFSMELIGAILCQMQEDDIEKALKYNGIYLKEIKFNNNVIC</sequence>
<accession>A0A401UI04</accession>
<dbReference type="Proteomes" id="UP000287872">
    <property type="component" value="Unassembled WGS sequence"/>
</dbReference>
<dbReference type="OrthoDB" id="1888745at2"/>
<dbReference type="RefSeq" id="WP_124998371.1">
    <property type="nucleotide sequence ID" value="NZ_BHYK01000004.1"/>
</dbReference>
<organism evidence="1 2">
    <name type="scientific">Clostridium tagluense</name>
    <dbReference type="NCBI Taxonomy" id="360422"/>
    <lineage>
        <taxon>Bacteria</taxon>
        <taxon>Bacillati</taxon>
        <taxon>Bacillota</taxon>
        <taxon>Clostridia</taxon>
        <taxon>Eubacteriales</taxon>
        <taxon>Clostridiaceae</taxon>
        <taxon>Clostridium</taxon>
    </lineage>
</organism>
<comment type="caution">
    <text evidence="1">The sequence shown here is derived from an EMBL/GenBank/DDBJ whole genome shotgun (WGS) entry which is preliminary data.</text>
</comment>
<evidence type="ECO:0000313" key="2">
    <source>
        <dbReference type="Proteomes" id="UP000287872"/>
    </source>
</evidence>